<evidence type="ECO:0000313" key="2">
    <source>
        <dbReference type="EMBL" id="KAK7270485.1"/>
    </source>
</evidence>
<keyword evidence="1" id="KW-1133">Transmembrane helix</keyword>
<keyword evidence="1" id="KW-0812">Transmembrane</keyword>
<proteinExistence type="predicted"/>
<feature type="transmembrane region" description="Helical" evidence="1">
    <location>
        <begin position="6"/>
        <end position="27"/>
    </location>
</feature>
<protein>
    <submittedName>
        <fullName evidence="2">Uncharacterized protein</fullName>
    </submittedName>
</protein>
<evidence type="ECO:0000256" key="1">
    <source>
        <dbReference type="SAM" id="Phobius"/>
    </source>
</evidence>
<dbReference type="Proteomes" id="UP001372338">
    <property type="component" value="Unassembled WGS sequence"/>
</dbReference>
<gene>
    <name evidence="2" type="ORF">RIF29_23663</name>
</gene>
<sequence length="86" mass="10351">MESYSQSIYFNVTTTYPLLSLLLIIYYHHYRRPFIPKFQSLSLCTLNPQIFILREREREEKKCQKLKKKIKTLVLSQSKERKPGTP</sequence>
<dbReference type="EMBL" id="JAYWIO010000004">
    <property type="protein sequence ID" value="KAK7270485.1"/>
    <property type="molecule type" value="Genomic_DNA"/>
</dbReference>
<keyword evidence="1" id="KW-0472">Membrane</keyword>
<dbReference type="AlphaFoldDB" id="A0AAN9F8G8"/>
<accession>A0AAN9F8G8</accession>
<keyword evidence="3" id="KW-1185">Reference proteome</keyword>
<organism evidence="2 3">
    <name type="scientific">Crotalaria pallida</name>
    <name type="common">Smooth rattlebox</name>
    <name type="synonym">Crotalaria striata</name>
    <dbReference type="NCBI Taxonomy" id="3830"/>
    <lineage>
        <taxon>Eukaryota</taxon>
        <taxon>Viridiplantae</taxon>
        <taxon>Streptophyta</taxon>
        <taxon>Embryophyta</taxon>
        <taxon>Tracheophyta</taxon>
        <taxon>Spermatophyta</taxon>
        <taxon>Magnoliopsida</taxon>
        <taxon>eudicotyledons</taxon>
        <taxon>Gunneridae</taxon>
        <taxon>Pentapetalae</taxon>
        <taxon>rosids</taxon>
        <taxon>fabids</taxon>
        <taxon>Fabales</taxon>
        <taxon>Fabaceae</taxon>
        <taxon>Papilionoideae</taxon>
        <taxon>50 kb inversion clade</taxon>
        <taxon>genistoids sensu lato</taxon>
        <taxon>core genistoids</taxon>
        <taxon>Crotalarieae</taxon>
        <taxon>Crotalaria</taxon>
    </lineage>
</organism>
<comment type="caution">
    <text evidence="2">The sequence shown here is derived from an EMBL/GenBank/DDBJ whole genome shotgun (WGS) entry which is preliminary data.</text>
</comment>
<evidence type="ECO:0000313" key="3">
    <source>
        <dbReference type="Proteomes" id="UP001372338"/>
    </source>
</evidence>
<reference evidence="2 3" key="1">
    <citation type="submission" date="2024-01" db="EMBL/GenBank/DDBJ databases">
        <title>The genomes of 5 underutilized Papilionoideae crops provide insights into root nodulation and disease resistanc.</title>
        <authorList>
            <person name="Yuan L."/>
        </authorList>
    </citation>
    <scope>NUCLEOTIDE SEQUENCE [LARGE SCALE GENOMIC DNA]</scope>
    <source>
        <strain evidence="2">ZHUSHIDOU_FW_LH</strain>
        <tissue evidence="2">Leaf</tissue>
    </source>
</reference>
<name>A0AAN9F8G8_CROPI</name>